<organism evidence="2 3">
    <name type="scientific">Paenibacillus lycopersici</name>
    <dbReference type="NCBI Taxonomy" id="2704462"/>
    <lineage>
        <taxon>Bacteria</taxon>
        <taxon>Bacillati</taxon>
        <taxon>Bacillota</taxon>
        <taxon>Bacilli</taxon>
        <taxon>Bacillales</taxon>
        <taxon>Paenibacillaceae</taxon>
        <taxon>Paenibacillus</taxon>
    </lineage>
</organism>
<dbReference type="InterPro" id="IPR011009">
    <property type="entry name" value="Kinase-like_dom_sf"/>
</dbReference>
<name>A0A6C0G011_9BACL</name>
<dbReference type="EMBL" id="CP048209">
    <property type="protein sequence ID" value="QHT61071.1"/>
    <property type="molecule type" value="Genomic_DNA"/>
</dbReference>
<dbReference type="AlphaFoldDB" id="A0A6C0G011"/>
<dbReference type="Pfam" id="PF01636">
    <property type="entry name" value="APH"/>
    <property type="match status" value="1"/>
</dbReference>
<evidence type="ECO:0000259" key="1">
    <source>
        <dbReference type="Pfam" id="PF01636"/>
    </source>
</evidence>
<feature type="domain" description="Aminoglycoside phosphotransferase" evidence="1">
    <location>
        <begin position="13"/>
        <end position="212"/>
    </location>
</feature>
<protein>
    <submittedName>
        <fullName evidence="2">Phosphotransferase</fullName>
    </submittedName>
</protein>
<proteinExistence type="predicted"/>
<dbReference type="KEGG" id="plyc:GXP70_14665"/>
<dbReference type="Proteomes" id="UP000476064">
    <property type="component" value="Chromosome"/>
</dbReference>
<evidence type="ECO:0000313" key="3">
    <source>
        <dbReference type="Proteomes" id="UP000476064"/>
    </source>
</evidence>
<keyword evidence="2" id="KW-0808">Transferase</keyword>
<gene>
    <name evidence="2" type="ORF">GXP70_14665</name>
</gene>
<keyword evidence="3" id="KW-1185">Reference proteome</keyword>
<reference evidence="2 3" key="1">
    <citation type="submission" date="2020-01" db="EMBL/GenBank/DDBJ databases">
        <title>Paenibacillus sp. nov., isolated from tomato rhizosphere.</title>
        <authorList>
            <person name="Weon H.-Y."/>
            <person name="Lee S.A."/>
        </authorList>
    </citation>
    <scope>NUCLEOTIDE SEQUENCE [LARGE SCALE GENOMIC DNA]</scope>
    <source>
        <strain evidence="2 3">12200R-189</strain>
    </source>
</reference>
<dbReference type="SUPFAM" id="SSF56112">
    <property type="entry name" value="Protein kinase-like (PK-like)"/>
    <property type="match status" value="1"/>
</dbReference>
<evidence type="ECO:0000313" key="2">
    <source>
        <dbReference type="EMBL" id="QHT61071.1"/>
    </source>
</evidence>
<dbReference type="GO" id="GO:0016740">
    <property type="term" value="F:transferase activity"/>
    <property type="evidence" value="ECO:0007669"/>
    <property type="project" value="UniProtKB-KW"/>
</dbReference>
<dbReference type="RefSeq" id="WP_162357510.1">
    <property type="nucleotide sequence ID" value="NZ_CP048209.1"/>
</dbReference>
<accession>A0A6C0G011</accession>
<dbReference type="Gene3D" id="3.90.1200.10">
    <property type="match status" value="1"/>
</dbReference>
<sequence length="270" mass="29390">MALMELWGINEELQPLGPGSTARVWLTTNAIVKLARDDIHHFNAGLRASQAVEAAGLQAGAPILNRLGNVSIEITVGLDAWMLAVLRQVSGTARSMHEFEPEALGELLGKIHASLRSTDPAGAWAVQDVLDHMKRGILDAQSAPARQMIASSIEAVSDWYRQANPRRQLIRGDGPELLVHDGVVSGMVDWGGVRYGSVADDIGCWTLHGATRSIGDYTREFVRGYTSVSPLSPEEELAIPLFQRLRLASRACYVTDSAALIAIERWMSNI</sequence>
<dbReference type="InterPro" id="IPR002575">
    <property type="entry name" value="Aminoglycoside_PTrfase"/>
</dbReference>